<evidence type="ECO:0000313" key="2">
    <source>
        <dbReference type="EMBL" id="PKD21641.1"/>
    </source>
</evidence>
<name>A0A2N0U3P2_9FLAO</name>
<organism evidence="2 3">
    <name type="scientific">Salegentibacter salinarum</name>
    <dbReference type="NCBI Taxonomy" id="447422"/>
    <lineage>
        <taxon>Bacteria</taxon>
        <taxon>Pseudomonadati</taxon>
        <taxon>Bacteroidota</taxon>
        <taxon>Flavobacteriia</taxon>
        <taxon>Flavobacteriales</taxon>
        <taxon>Flavobacteriaceae</taxon>
        <taxon>Salegentibacter</taxon>
    </lineage>
</organism>
<dbReference type="OrthoDB" id="9802752at2"/>
<dbReference type="Pfam" id="PF02661">
    <property type="entry name" value="Fic"/>
    <property type="match status" value="1"/>
</dbReference>
<dbReference type="STRING" id="447422.SAMN05660903_00321"/>
<sequence>MMESQQDQILIYKTETGQTQIDVRLGEETVWLTQAQIISLFESSKANISEHIKHIFTSGELDDNSTVRKFRTVQREGKREVSRDRMHYNLDVVISVGYRVNSKRGILFRQWANKVLKEFLLQGYSINEKILREKTRQLEELKNVVRLQEKVISEHDLNTDESAGLIKIIAQYSRALDLLDDYDHQRLEVPEEGSREVFQITYIEARKAIDELGRQTKFEGLFGREKDDSFKGSLENIYQTFGGEDLYPTTEEKAAHLLYFVVKNHSFSDGNKRIAAFLFVWFLDRNQILYTQTGNKVIPDNALVALTLLIAESHPGDKEMMIKVIVNLISRH</sequence>
<proteinExistence type="predicted"/>
<dbReference type="InterPro" id="IPR036597">
    <property type="entry name" value="Fido-like_dom_sf"/>
</dbReference>
<reference evidence="2 3" key="1">
    <citation type="submission" date="2015-10" db="EMBL/GenBank/DDBJ databases">
        <title>Draft genome sequence of Salegentibacter salinarum KCTC 12975.</title>
        <authorList>
            <person name="Lin W."/>
            <person name="Zheng Q."/>
        </authorList>
    </citation>
    <scope>NUCLEOTIDE SEQUENCE [LARGE SCALE GENOMIC DNA]</scope>
    <source>
        <strain evidence="2 3">KCTC 12975</strain>
    </source>
</reference>
<dbReference type="AlphaFoldDB" id="A0A2N0U3P2"/>
<dbReference type="EMBL" id="LKTS01000001">
    <property type="protein sequence ID" value="PKD21641.1"/>
    <property type="molecule type" value="Genomic_DNA"/>
</dbReference>
<dbReference type="InterPro" id="IPR011204">
    <property type="entry name" value="Virulence_RhuM-like"/>
</dbReference>
<feature type="domain" description="Fido" evidence="1">
    <location>
        <begin position="189"/>
        <end position="331"/>
    </location>
</feature>
<dbReference type="SUPFAM" id="SSF140931">
    <property type="entry name" value="Fic-like"/>
    <property type="match status" value="1"/>
</dbReference>
<dbReference type="PANTHER" id="PTHR35810:SF1">
    <property type="entry name" value="CYTOPLASMIC PROTEIN"/>
    <property type="match status" value="1"/>
</dbReference>
<dbReference type="InterPro" id="IPR003812">
    <property type="entry name" value="Fido"/>
</dbReference>
<dbReference type="Pfam" id="PF13310">
    <property type="entry name" value="Virulence_RhuM"/>
    <property type="match status" value="1"/>
</dbReference>
<evidence type="ECO:0000259" key="1">
    <source>
        <dbReference type="PROSITE" id="PS51459"/>
    </source>
</evidence>
<dbReference type="PROSITE" id="PS51459">
    <property type="entry name" value="FIDO"/>
    <property type="match status" value="1"/>
</dbReference>
<dbReference type="InterPro" id="IPR053737">
    <property type="entry name" value="Type_II_TA_Toxin"/>
</dbReference>
<dbReference type="Proteomes" id="UP000232673">
    <property type="component" value="Unassembled WGS sequence"/>
</dbReference>
<protein>
    <submittedName>
        <fullName evidence="2">Cytochrome C biogenesis protein CycH</fullName>
    </submittedName>
</protein>
<keyword evidence="3" id="KW-1185">Reference proteome</keyword>
<accession>A0A2N0U3P2</accession>
<gene>
    <name evidence="2" type="ORF">APR41_01230</name>
</gene>
<dbReference type="Gene3D" id="1.20.120.1870">
    <property type="entry name" value="Fic/DOC protein, Fido domain"/>
    <property type="match status" value="1"/>
</dbReference>
<dbReference type="PANTHER" id="PTHR35810">
    <property type="entry name" value="CYTOPLASMIC PROTEIN-RELATED"/>
    <property type="match status" value="1"/>
</dbReference>
<comment type="caution">
    <text evidence="2">The sequence shown here is derived from an EMBL/GenBank/DDBJ whole genome shotgun (WGS) entry which is preliminary data.</text>
</comment>
<evidence type="ECO:0000313" key="3">
    <source>
        <dbReference type="Proteomes" id="UP000232673"/>
    </source>
</evidence>